<evidence type="ECO:0000313" key="9">
    <source>
        <dbReference type="Proteomes" id="UP001597118"/>
    </source>
</evidence>
<comment type="subcellular location">
    <subcellularLocation>
        <location evidence="1">Golgi apparatus membrane</location>
        <topology evidence="1">Single-pass type II membrane protein</topology>
    </subcellularLocation>
</comment>
<keyword evidence="6" id="KW-0333">Golgi apparatus</keyword>
<keyword evidence="2" id="KW-0812">Transmembrane</keyword>
<evidence type="ECO:0000256" key="4">
    <source>
        <dbReference type="ARBA" id="ARBA00022968"/>
    </source>
</evidence>
<proteinExistence type="predicted"/>
<evidence type="ECO:0000256" key="2">
    <source>
        <dbReference type="ARBA" id="ARBA00022692"/>
    </source>
</evidence>
<evidence type="ECO:0000256" key="1">
    <source>
        <dbReference type="ARBA" id="ARBA00004323"/>
    </source>
</evidence>
<gene>
    <name evidence="8" type="ORF">ACFSAH_15130</name>
</gene>
<protein>
    <submittedName>
        <fullName evidence="8">Glycoside hydrolase family 71/99-like protein</fullName>
    </submittedName>
</protein>
<evidence type="ECO:0000313" key="8">
    <source>
        <dbReference type="EMBL" id="MFD1631208.1"/>
    </source>
</evidence>
<evidence type="ECO:0000256" key="6">
    <source>
        <dbReference type="ARBA" id="ARBA00023034"/>
    </source>
</evidence>
<accession>A0ABW4IG32</accession>
<dbReference type="Gene3D" id="3.20.20.80">
    <property type="entry name" value="Glycosidases"/>
    <property type="match status" value="1"/>
</dbReference>
<sequence>MKLKGIVILLCALFSSCKKSGGDSNPPDKSKEITVYEPQRVNKTVDKKVYVHLMPWFEDKTTNDQAGKWGQHWTMANKNPDITDGNGIRQIAAHYYPLTGPYASGDPDIIEYQLLLMKLSGIDGVVIDWPGITKLYDYPLLVRNTEKFIELIGKVGLNFAIVYEDQNINIAFDNKVITNKIGAAQGDMTYMETKYFKNSNYIKIDGKPLLLVFGPQTFQSESEWTQVFAPLNTKPAFFTLWNESNEAGKNASGEFAWVYKNHLDDLNGFYSKTYSGIKISSAYPGFHAFYQEGGWGTNPFKIDVSLQTFSQTLDLALQSNAPYMQLVTWNDYGEGTMIEPTQQFQYGFLTILQNKLGVQNIKEEDLKAVSLLYELRKKYKANTEKKKNLDQAFYYFVSLKLSEARSLLETTK</sequence>
<comment type="caution">
    <text evidence="8">The sequence shown here is derived from an EMBL/GenBank/DDBJ whole genome shotgun (WGS) entry which is preliminary data.</text>
</comment>
<dbReference type="InterPro" id="IPR026071">
    <property type="entry name" value="Glyco_Hydrolase_99"/>
</dbReference>
<organism evidence="8 9">
    <name type="scientific">Pseudopedobacter beijingensis</name>
    <dbReference type="NCBI Taxonomy" id="1207056"/>
    <lineage>
        <taxon>Bacteria</taxon>
        <taxon>Pseudomonadati</taxon>
        <taxon>Bacteroidota</taxon>
        <taxon>Sphingobacteriia</taxon>
        <taxon>Sphingobacteriales</taxon>
        <taxon>Sphingobacteriaceae</taxon>
        <taxon>Pseudopedobacter</taxon>
    </lineage>
</organism>
<dbReference type="Proteomes" id="UP001597118">
    <property type="component" value="Unassembled WGS sequence"/>
</dbReference>
<evidence type="ECO:0000256" key="3">
    <source>
        <dbReference type="ARBA" id="ARBA00022801"/>
    </source>
</evidence>
<dbReference type="PROSITE" id="PS51257">
    <property type="entry name" value="PROKAR_LIPOPROTEIN"/>
    <property type="match status" value="1"/>
</dbReference>
<dbReference type="CDD" id="cd11575">
    <property type="entry name" value="GH99_GH71_like_3"/>
    <property type="match status" value="1"/>
</dbReference>
<keyword evidence="4" id="KW-0735">Signal-anchor</keyword>
<keyword evidence="3" id="KW-0378">Hydrolase</keyword>
<keyword evidence="7" id="KW-0472">Membrane</keyword>
<dbReference type="EMBL" id="JBHUDG010000043">
    <property type="protein sequence ID" value="MFD1631208.1"/>
    <property type="molecule type" value="Genomic_DNA"/>
</dbReference>
<evidence type="ECO:0000256" key="5">
    <source>
        <dbReference type="ARBA" id="ARBA00022989"/>
    </source>
</evidence>
<dbReference type="PANTHER" id="PTHR13572:SF4">
    <property type="entry name" value="RE57134P"/>
    <property type="match status" value="1"/>
</dbReference>
<dbReference type="PANTHER" id="PTHR13572">
    <property type="entry name" value="ENDO-ALPHA-1,2-MANNOSIDASE"/>
    <property type="match status" value="1"/>
</dbReference>
<reference evidence="9" key="1">
    <citation type="journal article" date="2019" name="Int. J. Syst. Evol. Microbiol.">
        <title>The Global Catalogue of Microorganisms (GCM) 10K type strain sequencing project: providing services to taxonomists for standard genome sequencing and annotation.</title>
        <authorList>
            <consortium name="The Broad Institute Genomics Platform"/>
            <consortium name="The Broad Institute Genome Sequencing Center for Infectious Disease"/>
            <person name="Wu L."/>
            <person name="Ma J."/>
        </authorList>
    </citation>
    <scope>NUCLEOTIDE SEQUENCE [LARGE SCALE GENOMIC DNA]</scope>
    <source>
        <strain evidence="9">CCUG 53762</strain>
    </source>
</reference>
<name>A0ABW4IG32_9SPHI</name>
<keyword evidence="9" id="KW-1185">Reference proteome</keyword>
<keyword evidence="5" id="KW-1133">Transmembrane helix</keyword>
<dbReference type="RefSeq" id="WP_379663577.1">
    <property type="nucleotide sequence ID" value="NZ_JBHUDG010000043.1"/>
</dbReference>
<evidence type="ECO:0000256" key="7">
    <source>
        <dbReference type="ARBA" id="ARBA00023136"/>
    </source>
</evidence>